<keyword evidence="1" id="KW-1133">Transmembrane helix</keyword>
<evidence type="ECO:0000313" key="3">
    <source>
        <dbReference type="Proteomes" id="UP000070184"/>
    </source>
</evidence>
<reference evidence="2 3" key="1">
    <citation type="journal article" date="2016" name="Sci. Rep.">
        <title>Metabolic traits of an uncultured archaeal lineage -MSBL1- from brine pools of the Red Sea.</title>
        <authorList>
            <person name="Mwirichia R."/>
            <person name="Alam I."/>
            <person name="Rashid M."/>
            <person name="Vinu M."/>
            <person name="Ba-Alawi W."/>
            <person name="Anthony Kamau A."/>
            <person name="Kamanda Ngugi D."/>
            <person name="Goker M."/>
            <person name="Klenk H.P."/>
            <person name="Bajic V."/>
            <person name="Stingl U."/>
        </authorList>
    </citation>
    <scope>NUCLEOTIDE SEQUENCE [LARGE SCALE GENOMIC DNA]</scope>
    <source>
        <strain evidence="2">SCGC-AAA259B11</strain>
    </source>
</reference>
<evidence type="ECO:0000256" key="1">
    <source>
        <dbReference type="SAM" id="Phobius"/>
    </source>
</evidence>
<dbReference type="Proteomes" id="UP000070184">
    <property type="component" value="Unassembled WGS sequence"/>
</dbReference>
<keyword evidence="1" id="KW-0812">Transmembrane</keyword>
<name>A0A133U8V4_9EURY</name>
<evidence type="ECO:0008006" key="4">
    <source>
        <dbReference type="Google" id="ProtNLM"/>
    </source>
</evidence>
<keyword evidence="3" id="KW-1185">Reference proteome</keyword>
<organism evidence="2 3">
    <name type="scientific">candidate division MSBL1 archaeon SCGC-AAA259B11</name>
    <dbReference type="NCBI Taxonomy" id="1698260"/>
    <lineage>
        <taxon>Archaea</taxon>
        <taxon>Methanobacteriati</taxon>
        <taxon>Methanobacteriota</taxon>
        <taxon>candidate division MSBL1</taxon>
    </lineage>
</organism>
<comment type="caution">
    <text evidence="2">The sequence shown here is derived from an EMBL/GenBank/DDBJ whole genome shotgun (WGS) entry which is preliminary data.</text>
</comment>
<protein>
    <recommendedName>
        <fullName evidence="4">DUF2330 domain-containing protein</fullName>
    </recommendedName>
</protein>
<dbReference type="Pfam" id="PF10092">
    <property type="entry name" value="DUF2330"/>
    <property type="match status" value="1"/>
</dbReference>
<dbReference type="EMBL" id="LHXK01000002">
    <property type="protein sequence ID" value="KXA90607.1"/>
    <property type="molecule type" value="Genomic_DNA"/>
</dbReference>
<sequence>MKKIILLGLFTVLLFSLAPTVEADRGMIPVDPNVSVREPGQKAIIGWNGVEEGLILSTNVSADKKTKIVEMIPLPSEPEKVEEASFESFEIVQSLILRHGLKLVERAGKGEYGGETDSPEIVLHKKIGPHEITVAKAGDKEELVRWLGEYLAEQGVEEQIPIRDFESVIQDYLNRDFNYWVIDMIEVEESKSVTPIYYEFDSDFLYYPLEITRPVGGSGTVNLFLLTNEEIKEDTFPLEKAQYRLPDEESQPIEFRVSTDELERIDKRVADLFAFENGAHLTALKYDGSLAGFDRDITLLDQGESTEPYSPEINFDPQINIQLNEFALILAILIALLVGIGAFLGTFLAIKSRFRL</sequence>
<evidence type="ECO:0000313" key="2">
    <source>
        <dbReference type="EMBL" id="KXA90607.1"/>
    </source>
</evidence>
<keyword evidence="1" id="KW-0472">Membrane</keyword>
<accession>A0A133U8V4</accession>
<dbReference type="InterPro" id="IPR019283">
    <property type="entry name" value="DUF2330"/>
</dbReference>
<feature type="transmembrane region" description="Helical" evidence="1">
    <location>
        <begin position="326"/>
        <end position="350"/>
    </location>
</feature>
<gene>
    <name evidence="2" type="ORF">AKJ61_00250</name>
</gene>
<proteinExistence type="predicted"/>
<dbReference type="AlphaFoldDB" id="A0A133U8V4"/>